<evidence type="ECO:0000313" key="1">
    <source>
        <dbReference type="EMBL" id="MBL0408444.1"/>
    </source>
</evidence>
<dbReference type="Proteomes" id="UP000605848">
    <property type="component" value="Unassembled WGS sequence"/>
</dbReference>
<gene>
    <name evidence="1" type="ORF">JKG68_31755</name>
</gene>
<dbReference type="AlphaFoldDB" id="A0A936ZPC5"/>
<sequence>MDWIAVITRSNHQTGIVLAADREAVLVKAREWIGAHSELHPDSSGPAT</sequence>
<keyword evidence="2" id="KW-1185">Reference proteome</keyword>
<dbReference type="EMBL" id="JAEQMY010000221">
    <property type="protein sequence ID" value="MBL0408444.1"/>
    <property type="molecule type" value="Genomic_DNA"/>
</dbReference>
<organism evidence="1 2">
    <name type="scientific">Microvirga aerilata</name>
    <dbReference type="NCBI Taxonomy" id="670292"/>
    <lineage>
        <taxon>Bacteria</taxon>
        <taxon>Pseudomonadati</taxon>
        <taxon>Pseudomonadota</taxon>
        <taxon>Alphaproteobacteria</taxon>
        <taxon>Hyphomicrobiales</taxon>
        <taxon>Methylobacteriaceae</taxon>
        <taxon>Microvirga</taxon>
    </lineage>
</organism>
<comment type="caution">
    <text evidence="1">The sequence shown here is derived from an EMBL/GenBank/DDBJ whole genome shotgun (WGS) entry which is preliminary data.</text>
</comment>
<dbReference type="RefSeq" id="WP_202066363.1">
    <property type="nucleotide sequence ID" value="NZ_JAEQMY010000221.1"/>
</dbReference>
<name>A0A936ZPC5_9HYPH</name>
<accession>A0A936ZPC5</accession>
<evidence type="ECO:0000313" key="2">
    <source>
        <dbReference type="Proteomes" id="UP000605848"/>
    </source>
</evidence>
<protein>
    <submittedName>
        <fullName evidence="1">Uncharacterized protein</fullName>
    </submittedName>
</protein>
<reference evidence="1" key="1">
    <citation type="submission" date="2021-01" db="EMBL/GenBank/DDBJ databases">
        <title>Microvirga sp.</title>
        <authorList>
            <person name="Kim M.K."/>
        </authorList>
    </citation>
    <scope>NUCLEOTIDE SEQUENCE</scope>
    <source>
        <strain evidence="1">5420S-16</strain>
    </source>
</reference>
<proteinExistence type="predicted"/>